<gene>
    <name evidence="3" type="ORF">OMP40_15785</name>
</gene>
<feature type="transmembrane region" description="Helical" evidence="1">
    <location>
        <begin position="113"/>
        <end position="135"/>
    </location>
</feature>
<feature type="transmembrane region" description="Helical" evidence="1">
    <location>
        <begin position="141"/>
        <end position="161"/>
    </location>
</feature>
<keyword evidence="1" id="KW-0812">Transmembrane</keyword>
<organism evidence="3 4">
    <name type="scientific">Cohnella rhizosphaerae</name>
    <dbReference type="NCBI Taxonomy" id="1457232"/>
    <lineage>
        <taxon>Bacteria</taxon>
        <taxon>Bacillati</taxon>
        <taxon>Bacillota</taxon>
        <taxon>Bacilli</taxon>
        <taxon>Bacillales</taxon>
        <taxon>Paenibacillaceae</taxon>
        <taxon>Cohnella</taxon>
    </lineage>
</organism>
<dbReference type="RefSeq" id="WP_277532635.1">
    <property type="nucleotide sequence ID" value="NZ_JAPDIA010000003.1"/>
</dbReference>
<dbReference type="PANTHER" id="PTHR36834">
    <property type="entry name" value="MEMBRANE PROTEIN-RELATED"/>
    <property type="match status" value="1"/>
</dbReference>
<feature type="domain" description="VanZ-like" evidence="2">
    <location>
        <begin position="20"/>
        <end position="155"/>
    </location>
</feature>
<name>A0A9X4KYN8_9BACL</name>
<keyword evidence="4" id="KW-1185">Reference proteome</keyword>
<accession>A0A9X4KYN8</accession>
<dbReference type="Pfam" id="PF04892">
    <property type="entry name" value="VanZ"/>
    <property type="match status" value="1"/>
</dbReference>
<evidence type="ECO:0000259" key="2">
    <source>
        <dbReference type="Pfam" id="PF04892"/>
    </source>
</evidence>
<dbReference type="AlphaFoldDB" id="A0A9X4KYN8"/>
<evidence type="ECO:0000313" key="4">
    <source>
        <dbReference type="Proteomes" id="UP001153404"/>
    </source>
</evidence>
<dbReference type="PANTHER" id="PTHR36834:SF1">
    <property type="entry name" value="INTEGRAL MEMBRANE PROTEIN"/>
    <property type="match status" value="1"/>
</dbReference>
<dbReference type="InterPro" id="IPR053150">
    <property type="entry name" value="Teicoplanin_resist-assoc"/>
</dbReference>
<keyword evidence="1" id="KW-0472">Membrane</keyword>
<keyword evidence="1" id="KW-1133">Transmembrane helix</keyword>
<evidence type="ECO:0000256" key="1">
    <source>
        <dbReference type="SAM" id="Phobius"/>
    </source>
</evidence>
<dbReference type="Proteomes" id="UP001153404">
    <property type="component" value="Unassembled WGS sequence"/>
</dbReference>
<reference evidence="3" key="1">
    <citation type="submission" date="2022-10" db="EMBL/GenBank/DDBJ databases">
        <title>Comparative genomic analysis of Cohnella hashimotonis sp. nov., isolated from the International Space Station.</title>
        <authorList>
            <person name="Simpson A."/>
            <person name="Venkateswaran K."/>
        </authorList>
    </citation>
    <scope>NUCLEOTIDE SEQUENCE</scope>
    <source>
        <strain evidence="3">DSM 28161</strain>
    </source>
</reference>
<protein>
    <submittedName>
        <fullName evidence="3">VanZ family protein</fullName>
    </submittedName>
</protein>
<dbReference type="InterPro" id="IPR006976">
    <property type="entry name" value="VanZ-like"/>
</dbReference>
<evidence type="ECO:0000313" key="3">
    <source>
        <dbReference type="EMBL" id="MDG0810669.1"/>
    </source>
</evidence>
<comment type="caution">
    <text evidence="3">The sequence shown here is derived from an EMBL/GenBank/DDBJ whole genome shotgun (WGS) entry which is preliminary data.</text>
</comment>
<feature type="transmembrane region" description="Helical" evidence="1">
    <location>
        <begin position="12"/>
        <end position="33"/>
    </location>
</feature>
<sequence length="176" mass="18766">MNVKYFSPVLWLKLGAAALFAGYLYVLIKIILFKFGDVNVSLLGRLMLETAEQPSNIVYRWHSANLTPLVSIRENIAGLPHMHDTVNLFGNIALFVPLGLFLGLFVGCRLPAVLFYALVVSLALETAQLISAMGSFDVDDLILNTLGGAIGYGLFAGSGIARGRSSGAGGSSKGMN</sequence>
<dbReference type="EMBL" id="JAPDIA010000003">
    <property type="protein sequence ID" value="MDG0810669.1"/>
    <property type="molecule type" value="Genomic_DNA"/>
</dbReference>
<feature type="transmembrane region" description="Helical" evidence="1">
    <location>
        <begin position="88"/>
        <end position="106"/>
    </location>
</feature>
<proteinExistence type="predicted"/>